<feature type="transmembrane region" description="Helical" evidence="2">
    <location>
        <begin position="139"/>
        <end position="158"/>
    </location>
</feature>
<evidence type="ECO:0000256" key="2">
    <source>
        <dbReference type="SAM" id="Phobius"/>
    </source>
</evidence>
<comment type="caution">
    <text evidence="3">The sequence shown here is derived from an EMBL/GenBank/DDBJ whole genome shotgun (WGS) entry which is preliminary data.</text>
</comment>
<evidence type="ECO:0000256" key="1">
    <source>
        <dbReference type="SAM" id="MobiDB-lite"/>
    </source>
</evidence>
<feature type="region of interest" description="Disordered" evidence="1">
    <location>
        <begin position="1"/>
        <end position="26"/>
    </location>
</feature>
<feature type="transmembrane region" description="Helical" evidence="2">
    <location>
        <begin position="170"/>
        <end position="191"/>
    </location>
</feature>
<sequence>MSPEDASQKPPSETPQVPSPSEKHSSPSNILEKIILFGLGFAFVSSLFSKDKKTTKESIETGRSKEQNGIKSTRGTRKFHFLYSETEDSKAPKKVANQICILFLIFLIFLLIAIYWGYISEKITLVFKYFSTENVPLGIVLSVTLMAVFFIFFLKRAVAKFQKLLTNLTNKYFIATLAGLAFLGGTAALYIPSYTNWFRETNNSQTQISKNQQSQSSKDPSSDLRLHLLYITGGVIAVLGLIETNRKNSQEHIREVHAARRDRYIAAVDKLSSKHAPVRLGGVYALVGLADEWLEDDNIDEETRIKEGQVIVNNLCAYIRSPFKLAEKRSVLELDSKPDNYEGKFAEDQTRLFEEQEVRRSIFDEISVRLRPLDEKGKRDYVTWHVFEFDFRKSTIFYPLNKLRFFNPDFRNSKFFGLADFSFSGFQGISIFSDTHYFGDASFSCAHFQGTARFSDSCFEKELNFRATTLKAGAIFDSSIFKGSTIITPALQDGQVSFDGSIFSCSSVHKFLDLNHLDIPTINIKSVTLVGKRRCKRYEAKIPVNSHLYDPDSWDEKQQRYTRVSKPAE</sequence>
<dbReference type="EMBL" id="JABZXJ010000066">
    <property type="protein sequence ID" value="MBF1650536.1"/>
    <property type="molecule type" value="Genomic_DNA"/>
</dbReference>
<keyword evidence="2" id="KW-0472">Membrane</keyword>
<dbReference type="AlphaFoldDB" id="A0A930PIZ7"/>
<reference evidence="3" key="1">
    <citation type="submission" date="2020-04" db="EMBL/GenBank/DDBJ databases">
        <title>Deep metagenomics examines the oral microbiome during advanced dental caries in children, revealing novel taxa and co-occurrences with host molecules.</title>
        <authorList>
            <person name="Baker J.L."/>
            <person name="Morton J.T."/>
            <person name="Dinis M."/>
            <person name="Alvarez R."/>
            <person name="Tran N.C."/>
            <person name="Knight R."/>
            <person name="Edlund A."/>
        </authorList>
    </citation>
    <scope>NUCLEOTIDE SEQUENCE</scope>
    <source>
        <strain evidence="3">JCVI_47_bin.4</strain>
    </source>
</reference>
<feature type="transmembrane region" description="Helical" evidence="2">
    <location>
        <begin position="99"/>
        <end position="119"/>
    </location>
</feature>
<dbReference type="Proteomes" id="UP000769484">
    <property type="component" value="Unassembled WGS sequence"/>
</dbReference>
<organism evidence="3 4">
    <name type="scientific">Rothia dentocariosa</name>
    <dbReference type="NCBI Taxonomy" id="2047"/>
    <lineage>
        <taxon>Bacteria</taxon>
        <taxon>Bacillati</taxon>
        <taxon>Actinomycetota</taxon>
        <taxon>Actinomycetes</taxon>
        <taxon>Micrococcales</taxon>
        <taxon>Micrococcaceae</taxon>
        <taxon>Rothia</taxon>
    </lineage>
</organism>
<evidence type="ECO:0000313" key="3">
    <source>
        <dbReference type="EMBL" id="MBF1650536.1"/>
    </source>
</evidence>
<proteinExistence type="predicted"/>
<accession>A0A930PIZ7</accession>
<feature type="transmembrane region" description="Helical" evidence="2">
    <location>
        <begin position="30"/>
        <end position="48"/>
    </location>
</feature>
<evidence type="ECO:0000313" key="4">
    <source>
        <dbReference type="Proteomes" id="UP000769484"/>
    </source>
</evidence>
<keyword evidence="2" id="KW-0812">Transmembrane</keyword>
<protein>
    <submittedName>
        <fullName evidence="3">Pentapeptide repeat-containing protein</fullName>
    </submittedName>
</protein>
<gene>
    <name evidence="3" type="ORF">HXO56_10720</name>
</gene>
<name>A0A930PIZ7_9MICC</name>
<keyword evidence="2" id="KW-1133">Transmembrane helix</keyword>